<keyword evidence="4" id="KW-1185">Reference proteome</keyword>
<dbReference type="Proteomes" id="UP000028045">
    <property type="component" value="Unassembled WGS sequence"/>
</dbReference>
<evidence type="ECO:0000313" key="4">
    <source>
        <dbReference type="Proteomes" id="UP000028045"/>
    </source>
</evidence>
<sequence length="206" mass="21866">MRVSSITISALFMSSGLAAPAAMPAEAAVNAVAPVPTSVSLTGKKVDGSLVQEPAPSSPDSQGLQKRGAIIAVLGIAGTAAITKLTEMAIEVGADFIKDLGDWNDAREAFTKATTEDMWAKNPDYNKFPAAVCYNKGYRLETPANVDGFASVKFELGLLNTDYDCMYLQGPNSFWTDSEGGYINLSYTYNADRCSFDQATGDLTCS</sequence>
<keyword evidence="1" id="KW-0732">Signal</keyword>
<reference evidence="3 4" key="1">
    <citation type="journal article" date="2014" name="BMC Genomics">
        <title>Comparative genome sequencing reveals chemotype-specific gene clusters in the toxigenic black mold Stachybotrys.</title>
        <authorList>
            <person name="Semeiks J."/>
            <person name="Borek D."/>
            <person name="Otwinowski Z."/>
            <person name="Grishin N.V."/>
        </authorList>
    </citation>
    <scope>NUCLEOTIDE SEQUENCE [LARGE SCALE GENOMIC DNA]</scope>
    <source>
        <strain evidence="4">CBS 109288 / IBT 7711</strain>
    </source>
</reference>
<feature type="signal peptide" evidence="1">
    <location>
        <begin position="1"/>
        <end position="18"/>
    </location>
</feature>
<gene>
    <name evidence="3" type="ORF">S7711_04467</name>
</gene>
<feature type="chain" id="PRO_5001771898" description="DUF7888 domain-containing protein" evidence="1">
    <location>
        <begin position="19"/>
        <end position="206"/>
    </location>
</feature>
<dbReference type="AlphaFoldDB" id="A0A084BA48"/>
<dbReference type="PANTHER" id="PTHR40845:SF1">
    <property type="match status" value="1"/>
</dbReference>
<feature type="domain" description="DUF7888" evidence="2">
    <location>
        <begin position="70"/>
        <end position="206"/>
    </location>
</feature>
<dbReference type="PANTHER" id="PTHR40845">
    <property type="match status" value="1"/>
</dbReference>
<dbReference type="HOGENOM" id="CLU_105121_0_0_1"/>
<dbReference type="InterPro" id="IPR057210">
    <property type="entry name" value="DUF7888"/>
</dbReference>
<name>A0A084BA48_STACB</name>
<dbReference type="Pfam" id="PF25411">
    <property type="entry name" value="DUF7888"/>
    <property type="match status" value="1"/>
</dbReference>
<evidence type="ECO:0000259" key="2">
    <source>
        <dbReference type="Pfam" id="PF25411"/>
    </source>
</evidence>
<proteinExistence type="predicted"/>
<protein>
    <recommendedName>
        <fullName evidence="2">DUF7888 domain-containing protein</fullName>
    </recommendedName>
</protein>
<dbReference type="OrthoDB" id="3478218at2759"/>
<accession>A0A084BA48</accession>
<organism evidence="3 4">
    <name type="scientific">Stachybotrys chartarum (strain CBS 109288 / IBT 7711)</name>
    <name type="common">Toxic black mold</name>
    <name type="synonym">Stilbospora chartarum</name>
    <dbReference type="NCBI Taxonomy" id="1280523"/>
    <lineage>
        <taxon>Eukaryota</taxon>
        <taxon>Fungi</taxon>
        <taxon>Dikarya</taxon>
        <taxon>Ascomycota</taxon>
        <taxon>Pezizomycotina</taxon>
        <taxon>Sordariomycetes</taxon>
        <taxon>Hypocreomycetidae</taxon>
        <taxon>Hypocreales</taxon>
        <taxon>Stachybotryaceae</taxon>
        <taxon>Stachybotrys</taxon>
    </lineage>
</organism>
<evidence type="ECO:0000313" key="3">
    <source>
        <dbReference type="EMBL" id="KEY74427.1"/>
    </source>
</evidence>
<evidence type="ECO:0000256" key="1">
    <source>
        <dbReference type="SAM" id="SignalP"/>
    </source>
</evidence>
<dbReference type="EMBL" id="KL647570">
    <property type="protein sequence ID" value="KEY74427.1"/>
    <property type="molecule type" value="Genomic_DNA"/>
</dbReference>